<evidence type="ECO:0000313" key="2">
    <source>
        <dbReference type="Proteomes" id="UP000321947"/>
    </source>
</evidence>
<dbReference type="Proteomes" id="UP000321947">
    <property type="component" value="Unassembled WGS sequence"/>
</dbReference>
<sequence>MAEKSQNFSSRTLNSDSSLSYDKSIKEQVSLLTKLFASFVKGEVPKVASCGVHDLLGHHNDQCPELKEVVTSRSKTYQHFFFLIIITRLSQPRKEFKNNEELLVVFKKVEVNTPIGDNPDHIEVRQASQRAMYPQEEV</sequence>
<dbReference type="EMBL" id="SSTD01014011">
    <property type="protein sequence ID" value="TYK05015.1"/>
    <property type="molecule type" value="Genomic_DNA"/>
</dbReference>
<accession>A0A5D3C0X5</accession>
<organism evidence="1 2">
    <name type="scientific">Cucumis melo var. makuwa</name>
    <name type="common">Oriental melon</name>
    <dbReference type="NCBI Taxonomy" id="1194695"/>
    <lineage>
        <taxon>Eukaryota</taxon>
        <taxon>Viridiplantae</taxon>
        <taxon>Streptophyta</taxon>
        <taxon>Embryophyta</taxon>
        <taxon>Tracheophyta</taxon>
        <taxon>Spermatophyta</taxon>
        <taxon>Magnoliopsida</taxon>
        <taxon>eudicotyledons</taxon>
        <taxon>Gunneridae</taxon>
        <taxon>Pentapetalae</taxon>
        <taxon>rosids</taxon>
        <taxon>fabids</taxon>
        <taxon>Cucurbitales</taxon>
        <taxon>Cucurbitaceae</taxon>
        <taxon>Benincaseae</taxon>
        <taxon>Cucumis</taxon>
    </lineage>
</organism>
<proteinExistence type="predicted"/>
<evidence type="ECO:0000313" key="1">
    <source>
        <dbReference type="EMBL" id="TYK05015.1"/>
    </source>
</evidence>
<comment type="caution">
    <text evidence="1">The sequence shown here is derived from an EMBL/GenBank/DDBJ whole genome shotgun (WGS) entry which is preliminary data.</text>
</comment>
<protein>
    <submittedName>
        <fullName evidence="1">Retrotransposon gag protein</fullName>
    </submittedName>
</protein>
<gene>
    <name evidence="1" type="ORF">E5676_scaffold143G002680</name>
</gene>
<name>A0A5D3C0X5_CUCMM</name>
<dbReference type="AlphaFoldDB" id="A0A5D3C0X5"/>
<reference evidence="1 2" key="1">
    <citation type="submission" date="2019-08" db="EMBL/GenBank/DDBJ databases">
        <title>Draft genome sequences of two oriental melons (Cucumis melo L. var makuwa).</title>
        <authorList>
            <person name="Kwon S.-Y."/>
        </authorList>
    </citation>
    <scope>NUCLEOTIDE SEQUENCE [LARGE SCALE GENOMIC DNA]</scope>
    <source>
        <strain evidence="2">cv. Chang Bougi</strain>
        <tissue evidence="1">Leaf</tissue>
    </source>
</reference>